<dbReference type="PROSITE" id="PS51257">
    <property type="entry name" value="PROKAR_LIPOPROTEIN"/>
    <property type="match status" value="1"/>
</dbReference>
<keyword evidence="3" id="KW-0812">Transmembrane</keyword>
<evidence type="ECO:0000256" key="2">
    <source>
        <dbReference type="ARBA" id="ARBA00008854"/>
    </source>
</evidence>
<comment type="subcellular location">
    <subcellularLocation>
        <location evidence="1">Membrane</location>
        <topology evidence="1">Single-pass membrane protein</topology>
    </subcellularLocation>
</comment>
<feature type="chain" id="PRO_5026234731" evidence="7">
    <location>
        <begin position="23"/>
        <end position="225"/>
    </location>
</feature>
<evidence type="ECO:0000256" key="6">
    <source>
        <dbReference type="SAM" id="MobiDB-lite"/>
    </source>
</evidence>
<feature type="signal peptide" evidence="7">
    <location>
        <begin position="1"/>
        <end position="22"/>
    </location>
</feature>
<dbReference type="SUPFAM" id="SSF140478">
    <property type="entry name" value="LemA-like"/>
    <property type="match status" value="1"/>
</dbReference>
<dbReference type="AlphaFoldDB" id="A0A6I4THW0"/>
<dbReference type="InterPro" id="IPR023353">
    <property type="entry name" value="LemA-like_dom_sf"/>
</dbReference>
<evidence type="ECO:0000256" key="5">
    <source>
        <dbReference type="ARBA" id="ARBA00023136"/>
    </source>
</evidence>
<dbReference type="RefSeq" id="WP_160612015.1">
    <property type="nucleotide sequence ID" value="NZ_WTZA01000002.1"/>
</dbReference>
<dbReference type="GO" id="GO:0016020">
    <property type="term" value="C:membrane"/>
    <property type="evidence" value="ECO:0007669"/>
    <property type="project" value="UniProtKB-SubCell"/>
</dbReference>
<gene>
    <name evidence="8" type="ORF">GRI40_13430</name>
</gene>
<dbReference type="Gene3D" id="1.20.1440.20">
    <property type="entry name" value="LemA-like domain"/>
    <property type="match status" value="1"/>
</dbReference>
<keyword evidence="5" id="KW-0472">Membrane</keyword>
<reference evidence="8 9" key="1">
    <citation type="submission" date="2019-12" db="EMBL/GenBank/DDBJ databases">
        <title>Genomic-based taxomic classification of the family Erythrobacteraceae.</title>
        <authorList>
            <person name="Xu L."/>
        </authorList>
    </citation>
    <scope>NUCLEOTIDE SEQUENCE [LARGE SCALE GENOMIC DNA]</scope>
    <source>
        <strain evidence="8 9">100921-2</strain>
    </source>
</reference>
<dbReference type="PANTHER" id="PTHR34478">
    <property type="entry name" value="PROTEIN LEMA"/>
    <property type="match status" value="1"/>
</dbReference>
<feature type="region of interest" description="Disordered" evidence="6">
    <location>
        <begin position="198"/>
        <end position="225"/>
    </location>
</feature>
<keyword evidence="9" id="KW-1185">Reference proteome</keyword>
<dbReference type="PANTHER" id="PTHR34478:SF2">
    <property type="entry name" value="MEMBRANE PROTEIN"/>
    <property type="match status" value="1"/>
</dbReference>
<accession>A0A6I4THW0</accession>
<dbReference type="Pfam" id="PF04011">
    <property type="entry name" value="LemA"/>
    <property type="match status" value="1"/>
</dbReference>
<keyword evidence="4" id="KW-1133">Transmembrane helix</keyword>
<dbReference type="Proteomes" id="UP000439522">
    <property type="component" value="Unassembled WGS sequence"/>
</dbReference>
<evidence type="ECO:0000313" key="8">
    <source>
        <dbReference type="EMBL" id="MXO76214.1"/>
    </source>
</evidence>
<evidence type="ECO:0000313" key="9">
    <source>
        <dbReference type="Proteomes" id="UP000439522"/>
    </source>
</evidence>
<comment type="caution">
    <text evidence="8">The sequence shown here is derived from an EMBL/GenBank/DDBJ whole genome shotgun (WGS) entry which is preliminary data.</text>
</comment>
<evidence type="ECO:0000256" key="1">
    <source>
        <dbReference type="ARBA" id="ARBA00004167"/>
    </source>
</evidence>
<organism evidence="8 9">
    <name type="scientific">Tsuneonella aeria</name>
    <dbReference type="NCBI Taxonomy" id="1837929"/>
    <lineage>
        <taxon>Bacteria</taxon>
        <taxon>Pseudomonadati</taxon>
        <taxon>Pseudomonadota</taxon>
        <taxon>Alphaproteobacteria</taxon>
        <taxon>Sphingomonadales</taxon>
        <taxon>Erythrobacteraceae</taxon>
        <taxon>Tsuneonella</taxon>
    </lineage>
</organism>
<name>A0A6I4THW0_9SPHN</name>
<evidence type="ECO:0000256" key="7">
    <source>
        <dbReference type="SAM" id="SignalP"/>
    </source>
</evidence>
<evidence type="ECO:0000256" key="4">
    <source>
        <dbReference type="ARBA" id="ARBA00022989"/>
    </source>
</evidence>
<protein>
    <submittedName>
        <fullName evidence="8">LemA family protein</fullName>
    </submittedName>
</protein>
<dbReference type="EMBL" id="WTZA01000002">
    <property type="protein sequence ID" value="MXO76214.1"/>
    <property type="molecule type" value="Genomic_DNA"/>
</dbReference>
<proteinExistence type="inferred from homology"/>
<evidence type="ECO:0000256" key="3">
    <source>
        <dbReference type="ARBA" id="ARBA00022692"/>
    </source>
</evidence>
<keyword evidence="7" id="KW-0732">Signal</keyword>
<feature type="compositionally biased region" description="Low complexity" evidence="6">
    <location>
        <begin position="206"/>
        <end position="225"/>
    </location>
</feature>
<dbReference type="OrthoDB" id="9804152at2"/>
<comment type="similarity">
    <text evidence="2">Belongs to the LemA family.</text>
</comment>
<sequence>MTFNAIRRAAIVVLAAAGLASCGINSIPTKEETAKARWADVEAAFQERANLVPNLAEVARGAAEQERGILTDVIEARARATSVQISGDDLTDPAKMAEFQQAQAQLSSGLGRLLANFEAYPELKSITNYQMLQGQLEGTENKVRIAIRDYNEAVRDYNTEIRTFPSAIGANVIYGAKPIVPYQATTPGAEVAPTLDMTPNGSATRPAAGANDNTAPAPTATAVNN</sequence>
<dbReference type="InterPro" id="IPR007156">
    <property type="entry name" value="MamQ_LemA"/>
</dbReference>